<dbReference type="PANTHER" id="PTHR12363:SF33">
    <property type="entry name" value="IMPORTIN-13"/>
    <property type="match status" value="1"/>
</dbReference>
<dbReference type="InterPro" id="IPR057941">
    <property type="entry name" value="TPR_TNPO3_IPO13_2nd"/>
</dbReference>
<dbReference type="InterPro" id="IPR051345">
    <property type="entry name" value="Importin_beta-like_NTR"/>
</dbReference>
<accession>A0A814P0B0</accession>
<dbReference type="InterPro" id="IPR011989">
    <property type="entry name" value="ARM-like"/>
</dbReference>
<dbReference type="InterPro" id="IPR016024">
    <property type="entry name" value="ARM-type_fold"/>
</dbReference>
<comment type="similarity">
    <text evidence="2">Belongs to the importin beta family.</text>
</comment>
<feature type="domain" description="Exportin-1/Importin-beta-like" evidence="6">
    <location>
        <begin position="360"/>
        <end position="498"/>
    </location>
</feature>
<keyword evidence="3" id="KW-0813">Transport</keyword>
<evidence type="ECO:0000256" key="2">
    <source>
        <dbReference type="ARBA" id="ARBA00007991"/>
    </source>
</evidence>
<gene>
    <name evidence="7" type="ORF">VCS650_LOCUS19951</name>
</gene>
<dbReference type="Pfam" id="PF18806">
    <property type="entry name" value="Importin_rep_3"/>
    <property type="match status" value="1"/>
</dbReference>
<organism evidence="7 8">
    <name type="scientific">Adineta steineri</name>
    <dbReference type="NCBI Taxonomy" id="433720"/>
    <lineage>
        <taxon>Eukaryota</taxon>
        <taxon>Metazoa</taxon>
        <taxon>Spiralia</taxon>
        <taxon>Gnathifera</taxon>
        <taxon>Rotifera</taxon>
        <taxon>Eurotatoria</taxon>
        <taxon>Bdelloidea</taxon>
        <taxon>Adinetida</taxon>
        <taxon>Adinetidae</taxon>
        <taxon>Adineta</taxon>
    </lineage>
</organism>
<dbReference type="SUPFAM" id="SSF48371">
    <property type="entry name" value="ARM repeat"/>
    <property type="match status" value="2"/>
</dbReference>
<sequence length="1199" mass="139091">MTTNYSADDIERIINDFYSPTSQLSISERQQMNTILENCQYSSLAWDFAWTFLNINKSASVQFFGAMALSNKISKNLSELDDNQIQQLFQQLVQRLIFYNSINSKQIITKLTIALCQLILNMMPDKWNNGLTAIITLFTQSQNEFLLQQPEKGHLIVLDILTILPEEFSRINVTKSRRSSIRVELEKEFSTVLDYLQFIISTFNQVDILSKIFSCLSKWLEFGISILKIEIFFQYLFTSLNNQYLFDDACQCLTVIFTSPDALKYPSTFSRLLPYVLQLEILLDQYLTIENKEKVECITKLITEFGENLTQLIVQISMTQNSQSQNFCHLVMKCTNMKGQYPIEETCSELTFNFWHALKLCQLILNMMPDKWNNGLTAIITLFTQSQNEFLLQQPEKGHLIVLDILTILPEEFSRINVTKSRRSSIRVELEKEFSTVLDYLQFIISTFNQVDILSKIFSCLSKWLEFGISILKIEIFFQYLFTSLNNEYLFDDVCQCLIVIFTSPDALKYPTTFSRLLPYVLQLETLLDQYLTIENKEKVECITKLITEFGENLTQLIVQISMTQNSQSQNFCHLVMKCTNMKGQYPIEETCSELTFNFWHALKEEITSTNEDKNQAILLEIFRPYFEHLIEVLISKGQIPENENVFTSEDKELFRSYRLNIIDTMMCMYDVLGNRAIEVLGNYLLISIDQNQSWQRQESIIYLVGSGSEYIQSDENQILPSIFSLIPKLNFSNNLIIRTTLTVLGQYSNWLSNHQDILQNCVHLCINGLSNSELIESSSIALKELIKENRIYMSKYLHDIFPVMKNVLENVHIQSNDRIRCLTIIGYILSVHPSKIVIEYLNILLSPEVNKLLNYLSDIENNQNAIIRKENICTTLNFISVLITAIGYYDDQNNGVENEQQLNISNTSEVLCCILRDLDPILHMILEQYANDIQVTEKICEILSRTVTILKESSSLMFNTFFQILQNMGSNILHVEFLNFVRNTLLLFSKDTNQSVFNLFLIVLHKFGHLFNGDIQWLKDHVDTVEDIANFFGQIIKKLPNVIHHCPDEAYVLFIQFMKNGIQLHEQGALKSISTFISNFIEYTKLNQRAADLLQQNGFEFVQILLKCIGGTSPHHLIDSLSLPLFTLSKSYLQWTTHWVQQCLNDPNFPTSSAKRQHREALLKILTSERTRYSNFKDHINTFSLACRETIPTYETKD</sequence>
<dbReference type="GO" id="GO:0005737">
    <property type="term" value="C:cytoplasm"/>
    <property type="evidence" value="ECO:0007669"/>
    <property type="project" value="TreeGrafter"/>
</dbReference>
<dbReference type="Pfam" id="PF24138">
    <property type="entry name" value="TPR_TNPO3_IPO13_2nd"/>
    <property type="match status" value="1"/>
</dbReference>
<dbReference type="GO" id="GO:0005634">
    <property type="term" value="C:nucleus"/>
    <property type="evidence" value="ECO:0007669"/>
    <property type="project" value="UniProtKB-SubCell"/>
</dbReference>
<keyword evidence="4" id="KW-0677">Repeat</keyword>
<dbReference type="Gene3D" id="1.25.10.10">
    <property type="entry name" value="Leucine-rich Repeat Variant"/>
    <property type="match status" value="2"/>
</dbReference>
<comment type="subcellular location">
    <subcellularLocation>
        <location evidence="1">Nucleus</location>
    </subcellularLocation>
</comment>
<dbReference type="InterPro" id="IPR040520">
    <property type="entry name" value="Importin_rep_3"/>
</dbReference>
<dbReference type="PANTHER" id="PTHR12363">
    <property type="entry name" value="TRANSPORTIN 3 AND IMPORTIN 13"/>
    <property type="match status" value="1"/>
</dbReference>
<evidence type="ECO:0000313" key="7">
    <source>
        <dbReference type="EMBL" id="CAF1098265.1"/>
    </source>
</evidence>
<proteinExistence type="inferred from homology"/>
<protein>
    <recommendedName>
        <fullName evidence="6">Exportin-1/Importin-beta-like domain-containing protein</fullName>
    </recommendedName>
</protein>
<evidence type="ECO:0000256" key="1">
    <source>
        <dbReference type="ARBA" id="ARBA00004123"/>
    </source>
</evidence>
<dbReference type="Proteomes" id="UP000663891">
    <property type="component" value="Unassembled WGS sequence"/>
</dbReference>
<evidence type="ECO:0000259" key="6">
    <source>
        <dbReference type="Pfam" id="PF08389"/>
    </source>
</evidence>
<evidence type="ECO:0000313" key="8">
    <source>
        <dbReference type="Proteomes" id="UP000663891"/>
    </source>
</evidence>
<dbReference type="Pfam" id="PF08389">
    <property type="entry name" value="Xpo1"/>
    <property type="match status" value="2"/>
</dbReference>
<name>A0A814P0B0_9BILA</name>
<evidence type="ECO:0000256" key="5">
    <source>
        <dbReference type="ARBA" id="ARBA00023242"/>
    </source>
</evidence>
<comment type="caution">
    <text evidence="7">The sequence shown here is derived from an EMBL/GenBank/DDBJ whole genome shotgun (WGS) entry which is preliminary data.</text>
</comment>
<dbReference type="AlphaFoldDB" id="A0A814P0B0"/>
<dbReference type="OrthoDB" id="2016913at2759"/>
<dbReference type="GO" id="GO:0006606">
    <property type="term" value="P:protein import into nucleus"/>
    <property type="evidence" value="ECO:0007669"/>
    <property type="project" value="TreeGrafter"/>
</dbReference>
<evidence type="ECO:0000256" key="3">
    <source>
        <dbReference type="ARBA" id="ARBA00022448"/>
    </source>
</evidence>
<dbReference type="EMBL" id="CAJNON010000203">
    <property type="protein sequence ID" value="CAF1098265.1"/>
    <property type="molecule type" value="Genomic_DNA"/>
</dbReference>
<feature type="domain" description="Exportin-1/Importin-beta-like" evidence="6">
    <location>
        <begin position="105"/>
        <end position="253"/>
    </location>
</feature>
<evidence type="ECO:0000256" key="4">
    <source>
        <dbReference type="ARBA" id="ARBA00022737"/>
    </source>
</evidence>
<reference evidence="7" key="1">
    <citation type="submission" date="2021-02" db="EMBL/GenBank/DDBJ databases">
        <authorList>
            <person name="Nowell W R."/>
        </authorList>
    </citation>
    <scope>NUCLEOTIDE SEQUENCE</scope>
</reference>
<keyword evidence="5" id="KW-0539">Nucleus</keyword>
<dbReference type="InterPro" id="IPR013598">
    <property type="entry name" value="Exportin-1/Importin-b-like"/>
</dbReference>